<dbReference type="InterPro" id="IPR013563">
    <property type="entry name" value="Oligopep_ABC_C"/>
</dbReference>
<dbReference type="InterPro" id="IPR003439">
    <property type="entry name" value="ABC_transporter-like_ATP-bd"/>
</dbReference>
<dbReference type="InterPro" id="IPR003593">
    <property type="entry name" value="AAA+_ATPase"/>
</dbReference>
<dbReference type="PROSITE" id="PS50893">
    <property type="entry name" value="ABC_TRANSPORTER_2"/>
    <property type="match status" value="1"/>
</dbReference>
<feature type="domain" description="ABC transporter" evidence="5">
    <location>
        <begin position="10"/>
        <end position="257"/>
    </location>
</feature>
<dbReference type="PANTHER" id="PTHR43230">
    <property type="entry name" value="ABC-TYPE DIPEPTIDE/OLIGOPEPTIDE TRANSPORT SYSTEM, ATPASE COMPONENT"/>
    <property type="match status" value="1"/>
</dbReference>
<sequence length="340" mass="36988">MSESTDTPILQAVGLGKRYRVRGRRTVVAVDTFDLSLREGKTVALVGESGSGKSTVARLLSQLTLPTKGSVLLRGRRVRIRGSRARRRYVGDVQLLLQDPFASLNPAHTIHYQLARVLRLHGFRGGRAALESELESLLTTVRLLPPQQFLSKFPHELSGGQLQRVAIARTLAADPSVLLLDEPVSMLDVSIRLGILNLLASLKEQRNLASLYITHDIASARYFADEIVVMYRGHVVERGTAESVTQHPAHPYTQLLIESAPDPSRRGDNALISGGTGKGGGAASAGEQTGCPFARRCPFAMARCSAEMPGVSRVDDNGHEVRCWLNSDEQTERPELVASA</sequence>
<dbReference type="InterPro" id="IPR017871">
    <property type="entry name" value="ABC_transporter-like_CS"/>
</dbReference>
<evidence type="ECO:0000256" key="1">
    <source>
        <dbReference type="ARBA" id="ARBA00022448"/>
    </source>
</evidence>
<dbReference type="Proteomes" id="UP000515511">
    <property type="component" value="Chromosome"/>
</dbReference>
<keyword evidence="1" id="KW-0813">Transport</keyword>
<dbReference type="GO" id="GO:0005524">
    <property type="term" value="F:ATP binding"/>
    <property type="evidence" value="ECO:0007669"/>
    <property type="project" value="UniProtKB-KW"/>
</dbReference>
<dbReference type="InterPro" id="IPR027417">
    <property type="entry name" value="P-loop_NTPase"/>
</dbReference>
<dbReference type="Gene3D" id="3.40.50.300">
    <property type="entry name" value="P-loop containing nucleotide triphosphate hydrolases"/>
    <property type="match status" value="1"/>
</dbReference>
<dbReference type="GO" id="GO:0015833">
    <property type="term" value="P:peptide transport"/>
    <property type="evidence" value="ECO:0007669"/>
    <property type="project" value="InterPro"/>
</dbReference>
<evidence type="ECO:0000313" key="6">
    <source>
        <dbReference type="EMBL" id="QNE35610.1"/>
    </source>
</evidence>
<dbReference type="NCBIfam" id="TIGR01727">
    <property type="entry name" value="oligo_HPY"/>
    <property type="match status" value="1"/>
</dbReference>
<gene>
    <name evidence="6" type="ORF">F1C12_11045</name>
</gene>
<dbReference type="GO" id="GO:0016887">
    <property type="term" value="F:ATP hydrolysis activity"/>
    <property type="evidence" value="ECO:0007669"/>
    <property type="project" value="InterPro"/>
</dbReference>
<feature type="compositionally biased region" description="Gly residues" evidence="4">
    <location>
        <begin position="274"/>
        <end position="283"/>
    </location>
</feature>
<dbReference type="Pfam" id="PF08352">
    <property type="entry name" value="oligo_HPY"/>
    <property type="match status" value="1"/>
</dbReference>
<name>A0A7G6YAU5_9MICO</name>
<dbReference type="EMBL" id="CP043641">
    <property type="protein sequence ID" value="QNE35610.1"/>
    <property type="molecule type" value="Genomic_DNA"/>
</dbReference>
<keyword evidence="3 6" id="KW-0067">ATP-binding</keyword>
<accession>A0A7G6YAU5</accession>
<protein>
    <submittedName>
        <fullName evidence="6">ABC transporter ATP-binding protein</fullName>
    </submittedName>
</protein>
<feature type="region of interest" description="Disordered" evidence="4">
    <location>
        <begin position="260"/>
        <end position="287"/>
    </location>
</feature>
<dbReference type="CDD" id="cd03257">
    <property type="entry name" value="ABC_NikE_OppD_transporters"/>
    <property type="match status" value="1"/>
</dbReference>
<proteinExistence type="predicted"/>
<dbReference type="SMART" id="SM00382">
    <property type="entry name" value="AAA"/>
    <property type="match status" value="1"/>
</dbReference>
<dbReference type="AlphaFoldDB" id="A0A7G6YAU5"/>
<evidence type="ECO:0000313" key="7">
    <source>
        <dbReference type="Proteomes" id="UP000515511"/>
    </source>
</evidence>
<evidence type="ECO:0000259" key="5">
    <source>
        <dbReference type="PROSITE" id="PS50893"/>
    </source>
</evidence>
<dbReference type="SUPFAM" id="SSF52540">
    <property type="entry name" value="P-loop containing nucleoside triphosphate hydrolases"/>
    <property type="match status" value="1"/>
</dbReference>
<evidence type="ECO:0000256" key="3">
    <source>
        <dbReference type="ARBA" id="ARBA00022840"/>
    </source>
</evidence>
<dbReference type="PROSITE" id="PS00211">
    <property type="entry name" value="ABC_TRANSPORTER_1"/>
    <property type="match status" value="1"/>
</dbReference>
<dbReference type="Pfam" id="PF00005">
    <property type="entry name" value="ABC_tran"/>
    <property type="match status" value="1"/>
</dbReference>
<dbReference type="KEGG" id="lse:F1C12_11045"/>
<dbReference type="PANTHER" id="PTHR43230:SF3">
    <property type="entry name" value="ABC-TYPE DIPEPTIDE_OLIGOPEPTIDE TRANSPORT SYSTEM, ATPASE COMPONENT"/>
    <property type="match status" value="1"/>
</dbReference>
<reference evidence="7" key="1">
    <citation type="submission" date="2019-09" db="EMBL/GenBank/DDBJ databases">
        <title>Antimicrobial potential of Antarctic Bacteria.</title>
        <authorList>
            <person name="Benaud N."/>
            <person name="Edwards R.J."/>
            <person name="Ferrari B.C."/>
        </authorList>
    </citation>
    <scope>NUCLEOTIDE SEQUENCE [LARGE SCALE GENOMIC DNA]</scope>
    <source>
        <strain evidence="7">INR9</strain>
    </source>
</reference>
<evidence type="ECO:0000256" key="2">
    <source>
        <dbReference type="ARBA" id="ARBA00022741"/>
    </source>
</evidence>
<keyword evidence="2" id="KW-0547">Nucleotide-binding</keyword>
<organism evidence="6 7">
    <name type="scientific">Leifsonia shinshuensis</name>
    <dbReference type="NCBI Taxonomy" id="150026"/>
    <lineage>
        <taxon>Bacteria</taxon>
        <taxon>Bacillati</taxon>
        <taxon>Actinomycetota</taxon>
        <taxon>Actinomycetes</taxon>
        <taxon>Micrococcales</taxon>
        <taxon>Microbacteriaceae</taxon>
        <taxon>Leifsonia</taxon>
    </lineage>
</organism>
<evidence type="ECO:0000256" key="4">
    <source>
        <dbReference type="SAM" id="MobiDB-lite"/>
    </source>
</evidence>
<dbReference type="RefSeq" id="WP_185275080.1">
    <property type="nucleotide sequence ID" value="NZ_CP043641.1"/>
</dbReference>